<dbReference type="Pfam" id="PF02709">
    <property type="entry name" value="Glyco_transf_7C"/>
    <property type="match status" value="1"/>
</dbReference>
<dbReference type="GO" id="GO:0016020">
    <property type="term" value="C:membrane"/>
    <property type="evidence" value="ECO:0007669"/>
    <property type="project" value="UniProtKB-SubCell"/>
</dbReference>
<evidence type="ECO:0000256" key="10">
    <source>
        <dbReference type="ARBA" id="ARBA00023180"/>
    </source>
</evidence>
<name>A0AAV4EJ73_9GAST</name>
<dbReference type="AlphaFoldDB" id="A0AAV4EJ73"/>
<dbReference type="GO" id="GO:0005794">
    <property type="term" value="C:Golgi apparatus"/>
    <property type="evidence" value="ECO:0007669"/>
    <property type="project" value="TreeGrafter"/>
</dbReference>
<comment type="subcellular location">
    <subcellularLocation>
        <location evidence="1">Membrane</location>
        <topology evidence="1">Single-pass type II membrane protein</topology>
    </subcellularLocation>
</comment>
<dbReference type="InterPro" id="IPR027791">
    <property type="entry name" value="Galactosyl_T_C"/>
</dbReference>
<protein>
    <recommendedName>
        <fullName evidence="11">Beta-1,4-galactosyltransferase</fullName>
        <ecNumber evidence="11">2.4.1.-</ecNumber>
    </recommendedName>
</protein>
<evidence type="ECO:0000256" key="7">
    <source>
        <dbReference type="ARBA" id="ARBA00022968"/>
    </source>
</evidence>
<keyword evidence="6" id="KW-0812">Transmembrane</keyword>
<evidence type="ECO:0000256" key="8">
    <source>
        <dbReference type="ARBA" id="ARBA00022989"/>
    </source>
</evidence>
<dbReference type="EC" id="2.4.1.-" evidence="11"/>
<dbReference type="Proteomes" id="UP000762676">
    <property type="component" value="Unassembled WGS sequence"/>
</dbReference>
<dbReference type="InterPro" id="IPR027995">
    <property type="entry name" value="Galactosyl_T_N"/>
</dbReference>
<evidence type="ECO:0000313" key="15">
    <source>
        <dbReference type="Proteomes" id="UP000762676"/>
    </source>
</evidence>
<evidence type="ECO:0000259" key="13">
    <source>
        <dbReference type="Pfam" id="PF13733"/>
    </source>
</evidence>
<comment type="function">
    <text evidence="11">Catalyses the transfer of galactose onto proteins or lipids.</text>
</comment>
<dbReference type="SUPFAM" id="SSF53448">
    <property type="entry name" value="Nucleotide-diphospho-sugar transferases"/>
    <property type="match status" value="2"/>
</dbReference>
<dbReference type="InterPro" id="IPR029044">
    <property type="entry name" value="Nucleotide-diphossugar_trans"/>
</dbReference>
<keyword evidence="5 11" id="KW-0808">Transferase</keyword>
<comment type="similarity">
    <text evidence="3 11">Belongs to the glycosyltransferase 7 family.</text>
</comment>
<evidence type="ECO:0000256" key="5">
    <source>
        <dbReference type="ARBA" id="ARBA00022679"/>
    </source>
</evidence>
<dbReference type="GO" id="GO:0005975">
    <property type="term" value="P:carbohydrate metabolic process"/>
    <property type="evidence" value="ECO:0007669"/>
    <property type="project" value="InterPro"/>
</dbReference>
<dbReference type="GO" id="GO:0008489">
    <property type="term" value="F:UDP-galactose:glucosylceramide beta-1,4-galactosyltransferase activity"/>
    <property type="evidence" value="ECO:0007669"/>
    <property type="project" value="TreeGrafter"/>
</dbReference>
<gene>
    <name evidence="14" type="ORF">ElyMa_001839200</name>
</gene>
<feature type="domain" description="Galactosyltransferase N-terminal" evidence="13">
    <location>
        <begin position="76"/>
        <end position="201"/>
    </location>
</feature>
<evidence type="ECO:0000256" key="3">
    <source>
        <dbReference type="ARBA" id="ARBA00005735"/>
    </source>
</evidence>
<keyword evidence="4 11" id="KW-0328">Glycosyltransferase</keyword>
<keyword evidence="10 11" id="KW-0325">Glycoprotein</keyword>
<dbReference type="PRINTS" id="PR02050">
    <property type="entry name" value="B14GALTRFASE"/>
</dbReference>
<evidence type="ECO:0000256" key="11">
    <source>
        <dbReference type="RuleBase" id="RU368121"/>
    </source>
</evidence>
<dbReference type="Pfam" id="PF13733">
    <property type="entry name" value="Glyco_transf_7N"/>
    <property type="match status" value="2"/>
</dbReference>
<keyword evidence="7 11" id="KW-0735">Signal-anchor</keyword>
<proteinExistence type="inferred from homology"/>
<organism evidence="14 15">
    <name type="scientific">Elysia marginata</name>
    <dbReference type="NCBI Taxonomy" id="1093978"/>
    <lineage>
        <taxon>Eukaryota</taxon>
        <taxon>Metazoa</taxon>
        <taxon>Spiralia</taxon>
        <taxon>Lophotrochozoa</taxon>
        <taxon>Mollusca</taxon>
        <taxon>Gastropoda</taxon>
        <taxon>Heterobranchia</taxon>
        <taxon>Euthyneura</taxon>
        <taxon>Panpulmonata</taxon>
        <taxon>Sacoglossa</taxon>
        <taxon>Placobranchoidea</taxon>
        <taxon>Plakobranchidae</taxon>
        <taxon>Elysia</taxon>
    </lineage>
</organism>
<evidence type="ECO:0000256" key="4">
    <source>
        <dbReference type="ARBA" id="ARBA00022676"/>
    </source>
</evidence>
<dbReference type="EMBL" id="BMAT01003719">
    <property type="protein sequence ID" value="GFR61178.1"/>
    <property type="molecule type" value="Genomic_DNA"/>
</dbReference>
<evidence type="ECO:0000256" key="1">
    <source>
        <dbReference type="ARBA" id="ARBA00004606"/>
    </source>
</evidence>
<evidence type="ECO:0000256" key="2">
    <source>
        <dbReference type="ARBA" id="ARBA00004922"/>
    </source>
</evidence>
<dbReference type="PANTHER" id="PTHR19300:SF38">
    <property type="entry name" value="BETA-1,4-GALACTOSYLTRANSFERASE"/>
    <property type="match status" value="1"/>
</dbReference>
<evidence type="ECO:0000256" key="9">
    <source>
        <dbReference type="ARBA" id="ARBA00023136"/>
    </source>
</evidence>
<sequence length="320" mass="36607">MVVLLPIQLQQTTDCAADTKEPRSSGLTRNLLRPAQRKTQSVVFDSEPLRDVLDNSTQFGLELFKETKRMNNTPLSLVGRLSAPMVAMDISKIIAMFPFMANGHFLPVTYEPLEKIAILIPYRNRKKHLYTLLPVLIPLLMRQNLEFGIYVVELDPPTTFNKGALFNAGFLEIMKQDDYDCIILHDVDLLPLDDRNLYRCDKNHPTHFSANILDYEYDPPTTFNKGALFNAGFLEIMKQDDYDCIILHDVDLLPLDDRNLYRCDKNHPTHFSANILDYESFYNGLFGGVVGFTPQQFQAINGASNLYFGWGGEDDDLRDR</sequence>
<dbReference type="PANTHER" id="PTHR19300">
    <property type="entry name" value="BETA-1,4-GALACTOSYLTRANSFERASE"/>
    <property type="match status" value="1"/>
</dbReference>
<comment type="caution">
    <text evidence="14">The sequence shown here is derived from an EMBL/GenBank/DDBJ whole genome shotgun (WGS) entry which is preliminary data.</text>
</comment>
<feature type="domain" description="Galactosyltransferase N-terminal" evidence="13">
    <location>
        <begin position="221"/>
        <end position="264"/>
    </location>
</feature>
<evidence type="ECO:0000313" key="14">
    <source>
        <dbReference type="EMBL" id="GFR61178.1"/>
    </source>
</evidence>
<evidence type="ECO:0000259" key="12">
    <source>
        <dbReference type="Pfam" id="PF02709"/>
    </source>
</evidence>
<keyword evidence="8" id="KW-1133">Transmembrane helix</keyword>
<evidence type="ECO:0000256" key="6">
    <source>
        <dbReference type="ARBA" id="ARBA00022692"/>
    </source>
</evidence>
<dbReference type="Gene3D" id="3.90.550.10">
    <property type="entry name" value="Spore Coat Polysaccharide Biosynthesis Protein SpsA, Chain A"/>
    <property type="match status" value="2"/>
</dbReference>
<reference evidence="14 15" key="1">
    <citation type="journal article" date="2021" name="Elife">
        <title>Chloroplast acquisition without the gene transfer in kleptoplastic sea slugs, Plakobranchus ocellatus.</title>
        <authorList>
            <person name="Maeda T."/>
            <person name="Takahashi S."/>
            <person name="Yoshida T."/>
            <person name="Shimamura S."/>
            <person name="Takaki Y."/>
            <person name="Nagai Y."/>
            <person name="Toyoda A."/>
            <person name="Suzuki Y."/>
            <person name="Arimoto A."/>
            <person name="Ishii H."/>
            <person name="Satoh N."/>
            <person name="Nishiyama T."/>
            <person name="Hasebe M."/>
            <person name="Maruyama T."/>
            <person name="Minagawa J."/>
            <person name="Obokata J."/>
            <person name="Shigenobu S."/>
        </authorList>
    </citation>
    <scope>NUCLEOTIDE SEQUENCE [LARGE SCALE GENOMIC DNA]</scope>
</reference>
<comment type="pathway">
    <text evidence="2 11">Protein modification; protein glycosylation.</text>
</comment>
<keyword evidence="9" id="KW-0472">Membrane</keyword>
<feature type="domain" description="Galactosyltransferase C-terminal" evidence="12">
    <location>
        <begin position="270"/>
        <end position="320"/>
    </location>
</feature>
<dbReference type="InterPro" id="IPR003859">
    <property type="entry name" value="Galactosyl_T"/>
</dbReference>
<accession>A0AAV4EJ73</accession>
<keyword evidence="15" id="KW-1185">Reference proteome</keyword>